<dbReference type="PROSITE" id="PS51386">
    <property type="entry name" value="RINT1_TIP20"/>
    <property type="match status" value="1"/>
</dbReference>
<evidence type="ECO:0000313" key="3">
    <source>
        <dbReference type="EMBL" id="CAG9094118.1"/>
    </source>
</evidence>
<name>A0A8S4D446_PLUXY</name>
<dbReference type="GO" id="GO:0070939">
    <property type="term" value="C:Dsl1/NZR complex"/>
    <property type="evidence" value="ECO:0007669"/>
    <property type="project" value="InterPro"/>
</dbReference>
<feature type="coiled-coil region" evidence="1">
    <location>
        <begin position="60"/>
        <end position="90"/>
    </location>
</feature>
<dbReference type="PANTHER" id="PTHR13520:SF0">
    <property type="entry name" value="RAD50-INTERACTING PROTEIN 1"/>
    <property type="match status" value="1"/>
</dbReference>
<evidence type="ECO:0000256" key="1">
    <source>
        <dbReference type="SAM" id="Coils"/>
    </source>
</evidence>
<accession>A0A8S4D446</accession>
<dbReference type="InterPro" id="IPR007528">
    <property type="entry name" value="RINT1_Tip20"/>
</dbReference>
<sequence length="490" mass="55861">MNDEEKSAIQEDLNIRIGNDILNPTAVYDIENELILKRDHLQRCLHIANDEVPSKLSSAIEKAQKNCKQIERLRDKQEKLQAKVDQFLNHTGPLRNELNDRLTAISKLEGVLEYLNSFDKIEELSLQLKQCSDDEQAVLLYADLKEMCIKFMKGHRSAYVKEYTHYWHNVLKDKLSKQYEEVLKLLKWPFTTVQEPSPPPKEVMAKFANITRQLFLIEEPKDNLTTSVTCDFSQDVDPCLPVKMLLRPLKKRFAFHFTGNRQTARIDRPEWFLTQTLTWIKDHQAFISKNVQPVADKMNLRHINTKDEFNAGLVALAAERLHTVLGLYYTHSGKGDMIDVDAAFAHAVDETLGFHKELVALTEKDINSVLSVLTKAETFERWLAVEKKYALAKMDETLGSSEWRSVVCAGGGAAGWVPRAADWFIALLTTIEERYAVLPRPGHRIPVLTRRPVTGECVCGCRVAGAAVTEHPPRDPRSSNPIKNIDKMGF</sequence>
<dbReference type="EMBL" id="CAJHNJ030000003">
    <property type="protein sequence ID" value="CAG9094118.1"/>
    <property type="molecule type" value="Genomic_DNA"/>
</dbReference>
<dbReference type="GO" id="GO:0060628">
    <property type="term" value="P:regulation of ER to Golgi vesicle-mediated transport"/>
    <property type="evidence" value="ECO:0007669"/>
    <property type="project" value="TreeGrafter"/>
</dbReference>
<proteinExistence type="predicted"/>
<reference evidence="3" key="1">
    <citation type="submission" date="2020-11" db="EMBL/GenBank/DDBJ databases">
        <authorList>
            <person name="Whiteford S."/>
        </authorList>
    </citation>
    <scope>NUCLEOTIDE SEQUENCE</scope>
</reference>
<evidence type="ECO:0000256" key="2">
    <source>
        <dbReference type="SAM" id="MobiDB-lite"/>
    </source>
</evidence>
<protein>
    <submittedName>
        <fullName evidence="3">(diamondback moth) hypothetical protein</fullName>
    </submittedName>
</protein>
<dbReference type="Pfam" id="PF04437">
    <property type="entry name" value="RINT1_TIP1"/>
    <property type="match status" value="1"/>
</dbReference>
<dbReference type="PANTHER" id="PTHR13520">
    <property type="entry name" value="RAD50-INTERACTING PROTEIN 1 RINT-1"/>
    <property type="match status" value="1"/>
</dbReference>
<keyword evidence="4" id="KW-1185">Reference proteome</keyword>
<organism evidence="3 4">
    <name type="scientific">Plutella xylostella</name>
    <name type="common">Diamondback moth</name>
    <name type="synonym">Plutella maculipennis</name>
    <dbReference type="NCBI Taxonomy" id="51655"/>
    <lineage>
        <taxon>Eukaryota</taxon>
        <taxon>Metazoa</taxon>
        <taxon>Ecdysozoa</taxon>
        <taxon>Arthropoda</taxon>
        <taxon>Hexapoda</taxon>
        <taxon>Insecta</taxon>
        <taxon>Pterygota</taxon>
        <taxon>Neoptera</taxon>
        <taxon>Endopterygota</taxon>
        <taxon>Lepidoptera</taxon>
        <taxon>Glossata</taxon>
        <taxon>Ditrysia</taxon>
        <taxon>Yponomeutoidea</taxon>
        <taxon>Plutellidae</taxon>
        <taxon>Plutella</taxon>
    </lineage>
</organism>
<dbReference type="GO" id="GO:0006888">
    <property type="term" value="P:endoplasmic reticulum to Golgi vesicle-mediated transport"/>
    <property type="evidence" value="ECO:0007669"/>
    <property type="project" value="InterPro"/>
</dbReference>
<dbReference type="AlphaFoldDB" id="A0A8S4D446"/>
<comment type="caution">
    <text evidence="3">The sequence shown here is derived from an EMBL/GenBank/DDBJ whole genome shotgun (WGS) entry which is preliminary data.</text>
</comment>
<feature type="region of interest" description="Disordered" evidence="2">
    <location>
        <begin position="469"/>
        <end position="490"/>
    </location>
</feature>
<dbReference type="GO" id="GO:0006890">
    <property type="term" value="P:retrograde vesicle-mediated transport, Golgi to endoplasmic reticulum"/>
    <property type="evidence" value="ECO:0007669"/>
    <property type="project" value="InterPro"/>
</dbReference>
<evidence type="ECO:0000313" key="4">
    <source>
        <dbReference type="Proteomes" id="UP000653454"/>
    </source>
</evidence>
<dbReference type="Proteomes" id="UP000653454">
    <property type="component" value="Unassembled WGS sequence"/>
</dbReference>
<gene>
    <name evidence="3" type="ORF">PLXY2_LOCUS1241</name>
</gene>
<keyword evidence="1" id="KW-0175">Coiled coil</keyword>